<dbReference type="Proteomes" id="UP000002417">
    <property type="component" value="Chromosome"/>
</dbReference>
<dbReference type="InterPro" id="IPR036397">
    <property type="entry name" value="RNaseH_sf"/>
</dbReference>
<dbReference type="Pfam" id="PF09299">
    <property type="entry name" value="Mu-transpos_C"/>
    <property type="match status" value="1"/>
</dbReference>
<dbReference type="GO" id="GO:0015074">
    <property type="term" value="P:DNA integration"/>
    <property type="evidence" value="ECO:0007669"/>
    <property type="project" value="InterPro"/>
</dbReference>
<dbReference type="PhylomeDB" id="A7IP00"/>
<dbReference type="InterPro" id="IPR036388">
    <property type="entry name" value="WH-like_DNA-bd_sf"/>
</dbReference>
<dbReference type="InterPro" id="IPR009057">
    <property type="entry name" value="Homeodomain-like_sf"/>
</dbReference>
<dbReference type="Gene3D" id="3.30.420.10">
    <property type="entry name" value="Ribonuclease H-like superfamily/Ribonuclease H"/>
    <property type="match status" value="1"/>
</dbReference>
<keyword evidence="4" id="KW-1185">Reference proteome</keyword>
<dbReference type="InterPro" id="IPR009004">
    <property type="entry name" value="Transposase_Mu_C"/>
</dbReference>
<name>A7IP00_XANP2</name>
<dbReference type="PROSITE" id="PS51702">
    <property type="entry name" value="HTH_MU"/>
    <property type="match status" value="1"/>
</dbReference>
<dbReference type="Pfam" id="PF02914">
    <property type="entry name" value="DDE_2"/>
    <property type="match status" value="1"/>
</dbReference>
<dbReference type="EMBL" id="CP000781">
    <property type="protein sequence ID" value="ABS69746.1"/>
    <property type="molecule type" value="Genomic_DNA"/>
</dbReference>
<dbReference type="Gene3D" id="1.10.10.60">
    <property type="entry name" value="Homeodomain-like"/>
    <property type="match status" value="2"/>
</dbReference>
<dbReference type="eggNOG" id="COG2801">
    <property type="taxonomic scope" value="Bacteria"/>
</dbReference>
<dbReference type="Pfam" id="PF09039">
    <property type="entry name" value="HTH_Tnp_Mu_2"/>
    <property type="match status" value="1"/>
</dbReference>
<protein>
    <submittedName>
        <fullName evidence="3">Mu DNA binding I gamma subdomain</fullName>
    </submittedName>
</protein>
<sequence length="656" mass="72184">MREWWTAAEFADLGLPDVPTAKKAVLAMIERVGGNAPDRQFTTENPLGIWRRRQGRGGGREYRMDVLPGAAKAALALRLKRAAAPETPQEAEGAALALRDSAELWAWFDALPQKRKDEAKRRLDALLAVEELQKAGRPRDHALMDMASRIDVSLRTLYGWSHLVGGLDRADWLPALAPRHIGRVAEAEIPAEMWATFVSDYLRDSKPTIAACFRRTESAAQAAGLAIPSMKTFQRRVEAMPKTTVVLAREGVDGLKKLYPAQERDRSSFHALEAVNADGHVWDVFVKWLDGTVSRPVLIGFQDLYSGMILSWRIARTSDAATVLLAFGDLVETYGIPEHCWLDNGREFASKWFTGRQANRYRFKVKEEDPAGVLTQLGVQVHWTKPYSGQSKPIERAWRDFAGEIAKHPAFDGAYAGNSPDAKPESYGSKAVPIETFEKVVAAEIAAHNARAGRRSSVCGGRLSFQQAFAASYADAIIRKAAPAQSRLWLLACEGVKVRSDASVHLEGNRYWDEKLTDMVGHKVILRFDPADLHAGVCVYRLDGAHVVDAPAIDKSGFRDVAEASAHGRARGAFLKAQRTLLDAVRTMSPDEVAAMSMQAEVPEALPEPRAIRPIFGGAAALALQLEREPDQDVEPDAFSRGVGRLRLVTNNAADD</sequence>
<dbReference type="AlphaFoldDB" id="A7IP00"/>
<dbReference type="SUPFAM" id="SSF50610">
    <property type="entry name" value="mu transposase, C-terminal domain"/>
    <property type="match status" value="1"/>
</dbReference>
<dbReference type="SUPFAM" id="SSF46689">
    <property type="entry name" value="Homeodomain-like"/>
    <property type="match status" value="2"/>
</dbReference>
<dbReference type="KEGG" id="xau:Xaut_4525"/>
<evidence type="ECO:0000259" key="2">
    <source>
        <dbReference type="PROSITE" id="PS51702"/>
    </source>
</evidence>
<feature type="domain" description="Integrase catalytic" evidence="1">
    <location>
        <begin position="256"/>
        <end position="472"/>
    </location>
</feature>
<dbReference type="PROSITE" id="PS50994">
    <property type="entry name" value="INTEGRASE"/>
    <property type="match status" value="1"/>
</dbReference>
<evidence type="ECO:0000313" key="4">
    <source>
        <dbReference type="Proteomes" id="UP000002417"/>
    </source>
</evidence>
<proteinExistence type="predicted"/>
<accession>A7IP00</accession>
<organism evidence="3 4">
    <name type="scientific">Xanthobacter autotrophicus (strain ATCC BAA-1158 / Py2)</name>
    <dbReference type="NCBI Taxonomy" id="78245"/>
    <lineage>
        <taxon>Bacteria</taxon>
        <taxon>Pseudomonadati</taxon>
        <taxon>Pseudomonadota</taxon>
        <taxon>Alphaproteobacteria</taxon>
        <taxon>Hyphomicrobiales</taxon>
        <taxon>Xanthobacteraceae</taxon>
        <taxon>Xanthobacter</taxon>
    </lineage>
</organism>
<evidence type="ECO:0000313" key="3">
    <source>
        <dbReference type="EMBL" id="ABS69746.1"/>
    </source>
</evidence>
<dbReference type="Gene3D" id="2.30.30.130">
    <property type="entry name" value="Transposase, Mu, C-terminal"/>
    <property type="match status" value="1"/>
</dbReference>
<dbReference type="GO" id="GO:0006313">
    <property type="term" value="P:DNA transposition"/>
    <property type="evidence" value="ECO:0007669"/>
    <property type="project" value="InterPro"/>
</dbReference>
<feature type="domain" description="HTH Mu-type" evidence="2">
    <location>
        <begin position="3"/>
        <end position="83"/>
    </location>
</feature>
<reference evidence="3 4" key="1">
    <citation type="submission" date="2007-07" db="EMBL/GenBank/DDBJ databases">
        <title>Complete sequence of chromosome of Xanthobacter autotrophicus Py2.</title>
        <authorList>
            <consortium name="US DOE Joint Genome Institute"/>
            <person name="Copeland A."/>
            <person name="Lucas S."/>
            <person name="Lapidus A."/>
            <person name="Barry K."/>
            <person name="Glavina del Rio T."/>
            <person name="Hammon N."/>
            <person name="Israni S."/>
            <person name="Dalin E."/>
            <person name="Tice H."/>
            <person name="Pitluck S."/>
            <person name="Sims D."/>
            <person name="Brettin T."/>
            <person name="Bruce D."/>
            <person name="Detter J.C."/>
            <person name="Han C."/>
            <person name="Tapia R."/>
            <person name="Brainard J."/>
            <person name="Schmutz J."/>
            <person name="Larimer F."/>
            <person name="Land M."/>
            <person name="Hauser L."/>
            <person name="Kyrpides N."/>
            <person name="Kim E."/>
            <person name="Ensigns S.A."/>
            <person name="Richardson P."/>
        </authorList>
    </citation>
    <scope>NUCLEOTIDE SEQUENCE [LARGE SCALE GENOMIC DNA]</scope>
    <source>
        <strain evidence="4">ATCC BAA-1158 / Py2</strain>
    </source>
</reference>
<dbReference type="Gene3D" id="6.10.250.2550">
    <property type="match status" value="1"/>
</dbReference>
<dbReference type="InterPro" id="IPR015126">
    <property type="entry name" value="Mu_I-gamma"/>
</dbReference>
<dbReference type="HOGENOM" id="CLU_027265_1_0_5"/>
<dbReference type="InterPro" id="IPR004189">
    <property type="entry name" value="Phage_Mu_transposase"/>
</dbReference>
<dbReference type="InterPro" id="IPR001584">
    <property type="entry name" value="Integrase_cat-core"/>
</dbReference>
<dbReference type="STRING" id="78245.Xaut_4525"/>
<dbReference type="InterPro" id="IPR012337">
    <property type="entry name" value="RNaseH-like_sf"/>
</dbReference>
<dbReference type="InterPro" id="IPR003314">
    <property type="entry name" value="Mu-type_HTH"/>
</dbReference>
<dbReference type="SUPFAM" id="SSF46955">
    <property type="entry name" value="Putative DNA-binding domain"/>
    <property type="match status" value="1"/>
</dbReference>
<dbReference type="SUPFAM" id="SSF53098">
    <property type="entry name" value="Ribonuclease H-like"/>
    <property type="match status" value="1"/>
</dbReference>
<dbReference type="OrthoDB" id="5287589at2"/>
<dbReference type="InterPro" id="IPR009061">
    <property type="entry name" value="DNA-bd_dom_put_sf"/>
</dbReference>
<dbReference type="GO" id="GO:0004803">
    <property type="term" value="F:transposase activity"/>
    <property type="evidence" value="ECO:0007669"/>
    <property type="project" value="InterPro"/>
</dbReference>
<gene>
    <name evidence="3" type="ordered locus">Xaut_4525</name>
</gene>
<dbReference type="InterPro" id="IPR015378">
    <property type="entry name" value="Transposase-like_Mu_C"/>
</dbReference>
<dbReference type="Gene3D" id="1.10.10.10">
    <property type="entry name" value="Winged helix-like DNA-binding domain superfamily/Winged helix DNA-binding domain"/>
    <property type="match status" value="1"/>
</dbReference>
<evidence type="ECO:0000259" key="1">
    <source>
        <dbReference type="PROSITE" id="PS50994"/>
    </source>
</evidence>
<dbReference type="GO" id="GO:0003677">
    <property type="term" value="F:DNA binding"/>
    <property type="evidence" value="ECO:0007669"/>
    <property type="project" value="InterPro"/>
</dbReference>